<feature type="chain" id="PRO_5045191257" evidence="1">
    <location>
        <begin position="29"/>
        <end position="218"/>
    </location>
</feature>
<evidence type="ECO:0000256" key="1">
    <source>
        <dbReference type="SAM" id="SignalP"/>
    </source>
</evidence>
<feature type="signal peptide" evidence="1">
    <location>
        <begin position="1"/>
        <end position="28"/>
    </location>
</feature>
<dbReference type="RefSeq" id="WP_114809761.1">
    <property type="nucleotide sequence ID" value="NZ_CP139965.1"/>
</dbReference>
<dbReference type="InterPro" id="IPR008869">
    <property type="entry name" value="MlaC/ttg2D"/>
</dbReference>
<proteinExistence type="predicted"/>
<dbReference type="PANTHER" id="PTHR36573:SF1">
    <property type="entry name" value="INTERMEMBRANE PHOSPHOLIPID TRANSPORT SYSTEM BINDING PROTEIN MLAC"/>
    <property type="match status" value="1"/>
</dbReference>
<dbReference type="Pfam" id="PF05494">
    <property type="entry name" value="MlaC"/>
    <property type="match status" value="1"/>
</dbReference>
<dbReference type="PIRSF" id="PIRSF004649">
    <property type="entry name" value="MlaC"/>
    <property type="match status" value="1"/>
</dbReference>
<name>A0ABZ0WMQ0_9BURK</name>
<accession>A0ABZ0WMQ0</accession>
<protein>
    <submittedName>
        <fullName evidence="2">ABC transporter substrate-binding protein</fullName>
    </submittedName>
</protein>
<dbReference type="Gene3D" id="3.10.450.50">
    <property type="match status" value="1"/>
</dbReference>
<organism evidence="2 3">
    <name type="scientific">Paraburkholderia kururiensis</name>
    <dbReference type="NCBI Taxonomy" id="984307"/>
    <lineage>
        <taxon>Bacteria</taxon>
        <taxon>Pseudomonadati</taxon>
        <taxon>Pseudomonadota</taxon>
        <taxon>Betaproteobacteria</taxon>
        <taxon>Burkholderiales</taxon>
        <taxon>Burkholderiaceae</taxon>
        <taxon>Paraburkholderia</taxon>
    </lineage>
</organism>
<sequence>MRKLFVNPVVALPFAFFALFAFSGAAHAQVDDKSDPQALIRTATQQVLDEVRTRKIEPDDMTRILDIVNRDILPYIDFQRTTRLSMGRYWRTATPAQRQQVEEQFRLLLIHLYSGALAQLKPDQKIQYPPMRIAPTDTDVVVRTIAETNERPLEIDYRLYRSPQGWRVYDLNVLGAWLVQTYRQQFSDKITESGVDGLIAFLRQRNEQLAAGRAQQSQ</sequence>
<gene>
    <name evidence="2" type="ORF">U0042_02800</name>
</gene>
<evidence type="ECO:0000313" key="2">
    <source>
        <dbReference type="EMBL" id="WQD78654.1"/>
    </source>
</evidence>
<dbReference type="Proteomes" id="UP001325479">
    <property type="component" value="Chromosome"/>
</dbReference>
<reference evidence="2 3" key="1">
    <citation type="submission" date="2023-12" db="EMBL/GenBank/DDBJ databases">
        <title>Genome sequencing and assembly of bacterial species from a model synthetic community.</title>
        <authorList>
            <person name="Hogle S.L."/>
        </authorList>
    </citation>
    <scope>NUCLEOTIDE SEQUENCE [LARGE SCALE GENOMIC DNA]</scope>
    <source>
        <strain evidence="2 3">HAMBI 2494</strain>
    </source>
</reference>
<dbReference type="EMBL" id="CP139965">
    <property type="protein sequence ID" value="WQD78654.1"/>
    <property type="molecule type" value="Genomic_DNA"/>
</dbReference>
<dbReference type="Gene3D" id="1.10.10.640">
    <property type="entry name" value="phospholipid-binding protein"/>
    <property type="match status" value="1"/>
</dbReference>
<keyword evidence="3" id="KW-1185">Reference proteome</keyword>
<keyword evidence="1" id="KW-0732">Signal</keyword>
<dbReference type="PANTHER" id="PTHR36573">
    <property type="entry name" value="INTERMEMBRANE PHOSPHOLIPID TRANSPORT SYSTEM BINDING PROTEIN MLAC"/>
    <property type="match status" value="1"/>
</dbReference>
<evidence type="ECO:0000313" key="3">
    <source>
        <dbReference type="Proteomes" id="UP001325479"/>
    </source>
</evidence>